<evidence type="ECO:0000313" key="3">
    <source>
        <dbReference type="Proteomes" id="UP000199428"/>
    </source>
</evidence>
<dbReference type="PROSITE" id="PS51186">
    <property type="entry name" value="GNAT"/>
    <property type="match status" value="1"/>
</dbReference>
<feature type="domain" description="N-acetyltransferase" evidence="1">
    <location>
        <begin position="5"/>
        <end position="159"/>
    </location>
</feature>
<gene>
    <name evidence="2" type="ORF">SAMN02910350_01695</name>
</gene>
<reference evidence="2 3" key="1">
    <citation type="submission" date="2016-10" db="EMBL/GenBank/DDBJ databases">
        <authorList>
            <person name="de Groot N.N."/>
        </authorList>
    </citation>
    <scope>NUCLEOTIDE SEQUENCE [LARGE SCALE GENOMIC DNA]</scope>
    <source>
        <strain evidence="2 3">DSM 10317</strain>
    </source>
</reference>
<dbReference type="InterPro" id="IPR016181">
    <property type="entry name" value="Acyl_CoA_acyltransferase"/>
</dbReference>
<protein>
    <submittedName>
        <fullName evidence="2">Predicted N-acetyltransferase YhbS</fullName>
    </submittedName>
</protein>
<dbReference type="GO" id="GO:0016747">
    <property type="term" value="F:acyltransferase activity, transferring groups other than amino-acyl groups"/>
    <property type="evidence" value="ECO:0007669"/>
    <property type="project" value="InterPro"/>
</dbReference>
<sequence length="270" mass="31074">MIKNLIIREEKPEDYYNTELMAMRSFWNKYYPGASEHYLIRIVRESEDYIPEISRVAELDGKIVGAVFYTRAWIVDGDTRHEVVTFGPLAVEPTLEGNDIGGALMRETIRLTKEAGFAGIALMGEPYYYPRFGFERGAKYGITDPEGNTFDALMILPLNDDFSNIKGKLYESPDFEKVEDEQALEEISKQFPAYRKVKVQEGFMQIFEKHLGVVESVDGDICQVRYWEFLIPARILSDLSQKPIAGSDVIFEWNHKGESRIIKVFKNLLE</sequence>
<dbReference type="Pfam" id="PF00583">
    <property type="entry name" value="Acetyltransf_1"/>
    <property type="match status" value="1"/>
</dbReference>
<name>A0A1G5RZ93_PSEXY</name>
<dbReference type="CDD" id="cd04301">
    <property type="entry name" value="NAT_SF"/>
    <property type="match status" value="1"/>
</dbReference>
<keyword evidence="2" id="KW-0808">Transferase</keyword>
<dbReference type="RefSeq" id="WP_051194935.1">
    <property type="nucleotide sequence ID" value="NZ_FMWK01000007.1"/>
</dbReference>
<dbReference type="EMBL" id="FMWK01000007">
    <property type="protein sequence ID" value="SCZ79257.1"/>
    <property type="molecule type" value="Genomic_DNA"/>
</dbReference>
<dbReference type="InterPro" id="IPR000182">
    <property type="entry name" value="GNAT_dom"/>
</dbReference>
<dbReference type="Proteomes" id="UP000199428">
    <property type="component" value="Unassembled WGS sequence"/>
</dbReference>
<dbReference type="Gene3D" id="3.40.630.30">
    <property type="match status" value="1"/>
</dbReference>
<evidence type="ECO:0000313" key="2">
    <source>
        <dbReference type="EMBL" id="SCZ79257.1"/>
    </source>
</evidence>
<accession>A0A1G5RZ93</accession>
<proteinExistence type="predicted"/>
<dbReference type="SUPFAM" id="SSF55729">
    <property type="entry name" value="Acyl-CoA N-acyltransferases (Nat)"/>
    <property type="match status" value="1"/>
</dbReference>
<evidence type="ECO:0000259" key="1">
    <source>
        <dbReference type="PROSITE" id="PS51186"/>
    </source>
</evidence>
<dbReference type="AlphaFoldDB" id="A0A1G5RZ93"/>
<organism evidence="2 3">
    <name type="scientific">Pseudobutyrivibrio xylanivorans</name>
    <dbReference type="NCBI Taxonomy" id="185007"/>
    <lineage>
        <taxon>Bacteria</taxon>
        <taxon>Bacillati</taxon>
        <taxon>Bacillota</taxon>
        <taxon>Clostridia</taxon>
        <taxon>Lachnospirales</taxon>
        <taxon>Lachnospiraceae</taxon>
        <taxon>Pseudobutyrivibrio</taxon>
    </lineage>
</organism>